<comment type="caution">
    <text evidence="6">The sequence shown here is derived from an EMBL/GenBank/DDBJ whole genome shotgun (WGS) entry which is preliminary data.</text>
</comment>
<evidence type="ECO:0000256" key="2">
    <source>
        <dbReference type="ARBA" id="ARBA00022723"/>
    </source>
</evidence>
<evidence type="ECO:0000256" key="4">
    <source>
        <dbReference type="PROSITE-ProRule" id="PRU00433"/>
    </source>
</evidence>
<dbReference type="InterPro" id="IPR016024">
    <property type="entry name" value="ARM-type_fold"/>
</dbReference>
<accession>A0ABP8M7M8</accession>
<dbReference type="PANTHER" id="PTHR33546">
    <property type="entry name" value="LARGE, MULTIFUNCTIONAL SECRETED PROTEIN-RELATED"/>
    <property type="match status" value="1"/>
</dbReference>
<keyword evidence="3 4" id="KW-0408">Iron</keyword>
<dbReference type="InterPro" id="IPR013427">
    <property type="entry name" value="Haem-bd_dom_put"/>
</dbReference>
<dbReference type="Gene3D" id="1.25.10.10">
    <property type="entry name" value="Leucine-rich Repeat Variant"/>
    <property type="match status" value="1"/>
</dbReference>
<evidence type="ECO:0000259" key="5">
    <source>
        <dbReference type="PROSITE" id="PS51007"/>
    </source>
</evidence>
<dbReference type="SUPFAM" id="SSF50952">
    <property type="entry name" value="Soluble quinoprotein glucose dehydrogenase"/>
    <property type="match status" value="1"/>
</dbReference>
<name>A0ABP8M7M8_9BACT</name>
<evidence type="ECO:0000256" key="1">
    <source>
        <dbReference type="ARBA" id="ARBA00022617"/>
    </source>
</evidence>
<evidence type="ECO:0000256" key="3">
    <source>
        <dbReference type="ARBA" id="ARBA00023004"/>
    </source>
</evidence>
<dbReference type="EMBL" id="BAABEY010000032">
    <property type="protein sequence ID" value="GAA4444777.1"/>
    <property type="molecule type" value="Genomic_DNA"/>
</dbReference>
<dbReference type="InterPro" id="IPR036909">
    <property type="entry name" value="Cyt_c-like_dom_sf"/>
</dbReference>
<dbReference type="PANTHER" id="PTHR33546:SF1">
    <property type="entry name" value="LARGE, MULTIFUNCTIONAL SECRETED PROTEIN"/>
    <property type="match status" value="1"/>
</dbReference>
<proteinExistence type="predicted"/>
<protein>
    <submittedName>
        <fullName evidence="6">HEAT repeat domain-containing protein</fullName>
    </submittedName>
</protein>
<dbReference type="InterPro" id="IPR011989">
    <property type="entry name" value="ARM-like"/>
</dbReference>
<dbReference type="InterPro" id="IPR011042">
    <property type="entry name" value="6-blade_b-propeller_TolB-like"/>
</dbReference>
<dbReference type="RefSeq" id="WP_345031643.1">
    <property type="nucleotide sequence ID" value="NZ_BAABEY010000032.1"/>
</dbReference>
<keyword evidence="7" id="KW-1185">Reference proteome</keyword>
<dbReference type="PROSITE" id="PS51007">
    <property type="entry name" value="CYTC"/>
    <property type="match status" value="1"/>
</dbReference>
<dbReference type="Gene3D" id="2.120.10.30">
    <property type="entry name" value="TolB, C-terminal domain"/>
    <property type="match status" value="1"/>
</dbReference>
<dbReference type="InterPro" id="IPR055557">
    <property type="entry name" value="DUF7133"/>
</dbReference>
<gene>
    <name evidence="6" type="ORF">GCM10023091_35480</name>
</gene>
<feature type="domain" description="Cytochrome c" evidence="5">
    <location>
        <begin position="891"/>
        <end position="1024"/>
    </location>
</feature>
<dbReference type="Gene3D" id="1.10.760.10">
    <property type="entry name" value="Cytochrome c-like domain"/>
    <property type="match status" value="1"/>
</dbReference>
<organism evidence="6 7">
    <name type="scientific">Ravibacter arvi</name>
    <dbReference type="NCBI Taxonomy" id="2051041"/>
    <lineage>
        <taxon>Bacteria</taxon>
        <taxon>Pseudomonadati</taxon>
        <taxon>Bacteroidota</taxon>
        <taxon>Cytophagia</taxon>
        <taxon>Cytophagales</taxon>
        <taxon>Spirosomataceae</taxon>
        <taxon>Ravibacter</taxon>
    </lineage>
</organism>
<keyword evidence="1 4" id="KW-0349">Heme</keyword>
<dbReference type="SUPFAM" id="SSF46626">
    <property type="entry name" value="Cytochrome c"/>
    <property type="match status" value="1"/>
</dbReference>
<dbReference type="SUPFAM" id="SSF48371">
    <property type="entry name" value="ARM repeat"/>
    <property type="match status" value="1"/>
</dbReference>
<dbReference type="InterPro" id="IPR009056">
    <property type="entry name" value="Cyt_c-like_dom"/>
</dbReference>
<sequence>MTFARSCSLFLCAFLIGLNSCGPQKPGNTDVGKLGVNEEVSEHLRRFEGRGALTDESQPLKPEEALQKFKVTPELKIDLVLAEPRIFQPVEMKFDHKGRLWVVQYNQYPYPKGLKIVGVDNHLRLQFDKVPAPPPTDQKGADRITFFEDKDGDGHYEKSTDAITGLNITTSVLPGKGKIWVLSPPYLLAYHDRDDNGIPEGDPEVHLSGFGLEDTHAVANSLRWGPDGWIYGAQGSTTTANISSKVSKNVKFSGQAIWRYHPVSQVFEIYGEGGGNTFNVEIDAKGRVFSGTNGYGRGPYFKQGSYFKKSWGKHGPLTNPYAFGYLEDMPLEGENTRFTHALIRYEGGNFPARYNDQFIALNPLQGNLMLTGVAPNGSSLKNKDIEKIVDTPDRWFRPIDIKTGPDGNVYFTDWYDSRLSHVDARDTWHKTSGRIYRLSPAGKTAGKQKPVDYSRMTSKSLADQFYSANRWIRFTAVEELGQRNDRSIAPVLQALLKSDTTTIGLECLWTLNWMGLFDEKTALTALNHADPFVREWGVRLIGDRRNASLREKEALLQLAQKENNLSVRSQLAASARRLPADLCLGLVKNLAIYHDDAADPDIPLMLWWALESKAESARGPMAALFQTSAFLERPVTANVLLERIIQRYAMPGDAENYATCEKIINQKLTDAQKLQMLVGLEEGLRGVPFENLPEGIKKSLALLRAAKGEPPLAAGLRQKSPEAVKKALEVIADPKSPVIDRLTYVRMMGESDFPESIQPLLRVVSASSSSEALKQAALSTLTRYDKQEIGDRVVRLYPDFLRGDPDVKLASLSLLTSRPGWAKALLAATQGIKSIKPDDLPMEMVNRMKLLKDPQIESELYTIWPQARESSSSERGTRIAAVQKILKDGQGNGVKGKEVFTVLCGSCHKMDGEGADIGPELTGYDRRDVNYFIMNTVDPNADIREGYATYTLKAKTGQTVVGRLLERTAQSVKIKPMAGEEQTFSMQEVEELEPLPVSLMPERLLDALSDQEVRDLFRFIQEGAR</sequence>
<evidence type="ECO:0000313" key="7">
    <source>
        <dbReference type="Proteomes" id="UP001501508"/>
    </source>
</evidence>
<reference evidence="7" key="1">
    <citation type="journal article" date="2019" name="Int. J. Syst. Evol. Microbiol.">
        <title>The Global Catalogue of Microorganisms (GCM) 10K type strain sequencing project: providing services to taxonomists for standard genome sequencing and annotation.</title>
        <authorList>
            <consortium name="The Broad Institute Genomics Platform"/>
            <consortium name="The Broad Institute Genome Sequencing Center for Infectious Disease"/>
            <person name="Wu L."/>
            <person name="Ma J."/>
        </authorList>
    </citation>
    <scope>NUCLEOTIDE SEQUENCE [LARGE SCALE GENOMIC DNA]</scope>
    <source>
        <strain evidence="7">JCM 31920</strain>
    </source>
</reference>
<dbReference type="Pfam" id="PF23500">
    <property type="entry name" value="DUF7133"/>
    <property type="match status" value="1"/>
</dbReference>
<dbReference type="NCBIfam" id="TIGR02603">
    <property type="entry name" value="CxxCH_TIGR02603"/>
    <property type="match status" value="1"/>
</dbReference>
<dbReference type="InterPro" id="IPR011041">
    <property type="entry name" value="Quinoprot_gluc/sorb_DH_b-prop"/>
</dbReference>
<dbReference type="Proteomes" id="UP001501508">
    <property type="component" value="Unassembled WGS sequence"/>
</dbReference>
<evidence type="ECO:0000313" key="6">
    <source>
        <dbReference type="EMBL" id="GAA4444777.1"/>
    </source>
</evidence>
<keyword evidence="2 4" id="KW-0479">Metal-binding</keyword>